<protein>
    <submittedName>
        <fullName evidence="1">Uncharacterized protein</fullName>
    </submittedName>
</protein>
<organism evidence="1 2">
    <name type="scientific">Candidatus Acidiferrum panamense</name>
    <dbReference type="NCBI Taxonomy" id="2741543"/>
    <lineage>
        <taxon>Bacteria</taxon>
        <taxon>Pseudomonadati</taxon>
        <taxon>Acidobacteriota</taxon>
        <taxon>Terriglobia</taxon>
        <taxon>Candidatus Acidiferrales</taxon>
        <taxon>Candidatus Acidiferrum</taxon>
    </lineage>
</organism>
<sequence>MARPDAVRRVKSYSAADGFVYQYYFFEGNRAQRGGTLGGEFTYVVSVDRQTAFPFKIFVHQSALEAWGARNGRLLSSSEEYAVAKMRLFKAFDDGVVQASPHGQPPREVVVNDANLEDLLGQLGI</sequence>
<comment type="caution">
    <text evidence="1">The sequence shown here is derived from an EMBL/GenBank/DDBJ whole genome shotgun (WGS) entry which is preliminary data.</text>
</comment>
<keyword evidence="2" id="KW-1185">Reference proteome</keyword>
<proteinExistence type="predicted"/>
<dbReference type="EMBL" id="JACDQQ010000561">
    <property type="protein sequence ID" value="MBA0084476.1"/>
    <property type="molecule type" value="Genomic_DNA"/>
</dbReference>
<evidence type="ECO:0000313" key="2">
    <source>
        <dbReference type="Proteomes" id="UP000567293"/>
    </source>
</evidence>
<name>A0A7V8NNA4_9BACT</name>
<reference evidence="1" key="1">
    <citation type="submission" date="2020-06" db="EMBL/GenBank/DDBJ databases">
        <title>Legume-microbial interactions unlock mineral nutrients during tropical forest succession.</title>
        <authorList>
            <person name="Epihov D.Z."/>
        </authorList>
    </citation>
    <scope>NUCLEOTIDE SEQUENCE [LARGE SCALE GENOMIC DNA]</scope>
    <source>
        <strain evidence="1">Pan2503</strain>
    </source>
</reference>
<dbReference type="Proteomes" id="UP000567293">
    <property type="component" value="Unassembled WGS sequence"/>
</dbReference>
<evidence type="ECO:0000313" key="1">
    <source>
        <dbReference type="EMBL" id="MBA0084476.1"/>
    </source>
</evidence>
<dbReference type="AlphaFoldDB" id="A0A7V8NNA4"/>
<gene>
    <name evidence="1" type="ORF">HRJ53_05735</name>
</gene>
<accession>A0A7V8NNA4</accession>